<dbReference type="SUPFAM" id="SSF52058">
    <property type="entry name" value="L domain-like"/>
    <property type="match status" value="1"/>
</dbReference>
<name>W8BSF1_CERCA</name>
<keyword evidence="8" id="KW-0675">Receptor</keyword>
<dbReference type="PANTHER" id="PTHR45842:SF12">
    <property type="entry name" value="KEKKON 5, ISOFORM A"/>
    <property type="match status" value="1"/>
</dbReference>
<dbReference type="InterPro" id="IPR032675">
    <property type="entry name" value="LRR_dom_sf"/>
</dbReference>
<sequence>MWYFGVKRIILFWTTIIAVMVLMPSIQCNPPKVCPIYCNCDLLNNLNHADCSGKRLISANFDVPYEVESLNLSFNDITILDNNCFQGYVYLLNLTIAHNAIHTIFLDVFTHMKRIRAIDLSHNRLENLDPRLFESNRKLHTLNLAGNKFMILPDEPLLHSKSLRKLNLANSLVNVLLPAHYSALPQLQELDLSNNLIITIDEFAAKPPKRLHALSLEENNLNCDQTLQTALELLKARNVAIEYSNCRAATVDPTDANSISRKFERIELVDEHFHEEAGVAEDDVGDSQEDFDDAIRRGDLAGWHFSIAPDNEDEDYYTDFDVEEHEKNDQPPTSSGNGTINETCRLWCQQYSDNTVYPSSIFNGGFNSSAKLYTDFDLLFVFICGIAVGIALTIFIGSCIICIWRCSSLQASSPGIEDPYDMHYAAPVQTRQRSVAQHLPSHAQVDAIRRQSAHDAQPEQAELLPIAAPLPPRRRQRRAPSTQRAVVRHDQLARAGGDNFISRLFGRPARHQYYRTINENTATLIRHLSRSNLFRNRQSQHFGERESNNTNQSAPNTPDSVDGASVPNLEDGLEGSTTQRRRPETPPPLYSEIITKNCDRSNAISND</sequence>
<dbReference type="InterPro" id="IPR003591">
    <property type="entry name" value="Leu-rich_rpt_typical-subtyp"/>
</dbReference>
<keyword evidence="1" id="KW-0433">Leucine-rich repeat</keyword>
<feature type="transmembrane region" description="Helical" evidence="6">
    <location>
        <begin position="378"/>
        <end position="404"/>
    </location>
</feature>
<keyword evidence="6" id="KW-0812">Transmembrane</keyword>
<dbReference type="AlphaFoldDB" id="W8BSF1"/>
<dbReference type="OrthoDB" id="4691307at2759"/>
<evidence type="ECO:0000256" key="6">
    <source>
        <dbReference type="SAM" id="Phobius"/>
    </source>
</evidence>
<accession>W8BSF1</accession>
<proteinExistence type="evidence at transcript level"/>
<reference evidence="8" key="2">
    <citation type="journal article" date="2014" name="BMC Genomics">
        <title>A genomic perspective to assessing quality of mass-reared SIT flies used in Mediterranean fruit fly (Ceratitis capitata) eradication in California.</title>
        <authorList>
            <person name="Calla B."/>
            <person name="Hall B."/>
            <person name="Hou S."/>
            <person name="Geib S.M."/>
        </authorList>
    </citation>
    <scope>NUCLEOTIDE SEQUENCE</scope>
</reference>
<keyword evidence="2 7" id="KW-0732">Signal</keyword>
<evidence type="ECO:0000313" key="8">
    <source>
        <dbReference type="EMBL" id="JAC02068.1"/>
    </source>
</evidence>
<organism evidence="8">
    <name type="scientific">Ceratitis capitata</name>
    <name type="common">Mediterranean fruit fly</name>
    <name type="synonym">Tephritis capitata</name>
    <dbReference type="NCBI Taxonomy" id="7213"/>
    <lineage>
        <taxon>Eukaryota</taxon>
        <taxon>Metazoa</taxon>
        <taxon>Ecdysozoa</taxon>
        <taxon>Arthropoda</taxon>
        <taxon>Hexapoda</taxon>
        <taxon>Insecta</taxon>
        <taxon>Pterygota</taxon>
        <taxon>Neoptera</taxon>
        <taxon>Endopterygota</taxon>
        <taxon>Diptera</taxon>
        <taxon>Brachycera</taxon>
        <taxon>Muscomorpha</taxon>
        <taxon>Tephritoidea</taxon>
        <taxon>Tephritidae</taxon>
        <taxon>Ceratitis</taxon>
        <taxon>Ceratitis</taxon>
    </lineage>
</organism>
<dbReference type="PROSITE" id="PS51450">
    <property type="entry name" value="LRR"/>
    <property type="match status" value="1"/>
</dbReference>
<evidence type="ECO:0000256" key="2">
    <source>
        <dbReference type="ARBA" id="ARBA00022729"/>
    </source>
</evidence>
<evidence type="ECO:0000256" key="4">
    <source>
        <dbReference type="ARBA" id="ARBA00023180"/>
    </source>
</evidence>
<evidence type="ECO:0000256" key="1">
    <source>
        <dbReference type="ARBA" id="ARBA00022614"/>
    </source>
</evidence>
<keyword evidence="4" id="KW-0325">Glycoprotein</keyword>
<feature type="region of interest" description="Disordered" evidence="5">
    <location>
        <begin position="462"/>
        <end position="491"/>
    </location>
</feature>
<evidence type="ECO:0000256" key="7">
    <source>
        <dbReference type="SAM" id="SignalP"/>
    </source>
</evidence>
<keyword evidence="6" id="KW-0472">Membrane</keyword>
<feature type="region of interest" description="Disordered" evidence="5">
    <location>
        <begin position="539"/>
        <end position="592"/>
    </location>
</feature>
<dbReference type="EMBL" id="GAMC01004488">
    <property type="protein sequence ID" value="JAC02068.1"/>
    <property type="molecule type" value="mRNA"/>
</dbReference>
<feature type="chain" id="PRO_5005716778" evidence="7">
    <location>
        <begin position="29"/>
        <end position="607"/>
    </location>
</feature>
<dbReference type="SMART" id="SM00369">
    <property type="entry name" value="LRR_TYP"/>
    <property type="match status" value="4"/>
</dbReference>
<feature type="compositionally biased region" description="Polar residues" evidence="5">
    <location>
        <begin position="548"/>
        <end position="559"/>
    </location>
</feature>
<evidence type="ECO:0000256" key="3">
    <source>
        <dbReference type="ARBA" id="ARBA00022737"/>
    </source>
</evidence>
<gene>
    <name evidence="8" type="primary">TLR2</name>
</gene>
<dbReference type="Gene3D" id="3.80.10.10">
    <property type="entry name" value="Ribonuclease Inhibitor"/>
    <property type="match status" value="1"/>
</dbReference>
<feature type="signal peptide" evidence="7">
    <location>
        <begin position="1"/>
        <end position="28"/>
    </location>
</feature>
<dbReference type="Pfam" id="PF13855">
    <property type="entry name" value="LRR_8"/>
    <property type="match status" value="2"/>
</dbReference>
<dbReference type="InterPro" id="IPR001611">
    <property type="entry name" value="Leu-rich_rpt"/>
</dbReference>
<dbReference type="InterPro" id="IPR050467">
    <property type="entry name" value="LRFN"/>
</dbReference>
<protein>
    <submittedName>
        <fullName evidence="8">Toll-like receptor 2</fullName>
    </submittedName>
</protein>
<keyword evidence="6" id="KW-1133">Transmembrane helix</keyword>
<dbReference type="PRINTS" id="PR00019">
    <property type="entry name" value="LEURICHRPT"/>
</dbReference>
<evidence type="ECO:0000256" key="5">
    <source>
        <dbReference type="SAM" id="MobiDB-lite"/>
    </source>
</evidence>
<dbReference type="PANTHER" id="PTHR45842">
    <property type="entry name" value="SYNAPTIC ADHESION-LIKE MOLECULE SALM"/>
    <property type="match status" value="1"/>
</dbReference>
<reference evidence="8" key="1">
    <citation type="submission" date="2013-07" db="EMBL/GenBank/DDBJ databases">
        <authorList>
            <person name="Geib S."/>
        </authorList>
    </citation>
    <scope>NUCLEOTIDE SEQUENCE</scope>
</reference>
<keyword evidence="3" id="KW-0677">Repeat</keyword>